<evidence type="ECO:0000256" key="2">
    <source>
        <dbReference type="ARBA" id="ARBA00007635"/>
    </source>
</evidence>
<comment type="similarity">
    <text evidence="2 6">Belongs to the drug/metabolite transporter (DMT) superfamily. Plant drug/metabolite exporter (P-DME) (TC 2.A.7.4) family.</text>
</comment>
<comment type="subcellular location">
    <subcellularLocation>
        <location evidence="1 6">Membrane</location>
        <topology evidence="1 6">Multi-pass membrane protein</topology>
    </subcellularLocation>
</comment>
<feature type="transmembrane region" description="Helical" evidence="6">
    <location>
        <begin position="216"/>
        <end position="236"/>
    </location>
</feature>
<feature type="transmembrane region" description="Helical" evidence="6">
    <location>
        <begin position="102"/>
        <end position="122"/>
    </location>
</feature>
<evidence type="ECO:0000313" key="9">
    <source>
        <dbReference type="Proteomes" id="UP000813462"/>
    </source>
</evidence>
<name>A0A978V0M2_ZIZJJ</name>
<protein>
    <recommendedName>
        <fullName evidence="6">WAT1-related protein</fullName>
    </recommendedName>
</protein>
<comment type="caution">
    <text evidence="8">The sequence shown here is derived from an EMBL/GenBank/DDBJ whole genome shotgun (WGS) entry which is preliminary data.</text>
</comment>
<dbReference type="OrthoDB" id="1718296at2759"/>
<keyword evidence="3 6" id="KW-0812">Transmembrane</keyword>
<evidence type="ECO:0000256" key="1">
    <source>
        <dbReference type="ARBA" id="ARBA00004141"/>
    </source>
</evidence>
<sequence length="366" mass="40488">MEAKGTEGKKPYLVVILIQVIYAGMVLFMKAAFNGGMNTFIFVFYRQAAATIIITPLAVFFEWKSAPPMTFLTFIKMFFLSFFGIALSLDICGVALDYTSATLVAATTNSLPVITFILAVLLSMEVLRLRTAPGIAKVIGMLFCIAGVVNLAFVKGPHFKIPLHLNLFGHHDIQQHHVGSSRTWVKGCFLMLLSNTLWGFWLVVQGQVTKNYPPKLLFTAFQCLFSSVQTFAIAIALERDLSQWKLGWNLRLLAVAYCGFVVSGVTYYLQTWVIEKKGPVFLSMSTPLSLIITMFFSAIFLGEIISMGSLLGGLLLVGGLYWVLWAKSREEQINKRSSDVVEVQKDGSELKEIVTTNSSPALFGVA</sequence>
<organism evidence="8 9">
    <name type="scientific">Ziziphus jujuba var. spinosa</name>
    <dbReference type="NCBI Taxonomy" id="714518"/>
    <lineage>
        <taxon>Eukaryota</taxon>
        <taxon>Viridiplantae</taxon>
        <taxon>Streptophyta</taxon>
        <taxon>Embryophyta</taxon>
        <taxon>Tracheophyta</taxon>
        <taxon>Spermatophyta</taxon>
        <taxon>Magnoliopsida</taxon>
        <taxon>eudicotyledons</taxon>
        <taxon>Gunneridae</taxon>
        <taxon>Pentapetalae</taxon>
        <taxon>rosids</taxon>
        <taxon>fabids</taxon>
        <taxon>Rosales</taxon>
        <taxon>Rhamnaceae</taxon>
        <taxon>Paliureae</taxon>
        <taxon>Ziziphus</taxon>
    </lineage>
</organism>
<feature type="transmembrane region" description="Helical" evidence="6">
    <location>
        <begin position="39"/>
        <end position="61"/>
    </location>
</feature>
<proteinExistence type="inferred from homology"/>
<feature type="transmembrane region" description="Helical" evidence="6">
    <location>
        <begin position="307"/>
        <end position="326"/>
    </location>
</feature>
<evidence type="ECO:0000256" key="3">
    <source>
        <dbReference type="ARBA" id="ARBA00022692"/>
    </source>
</evidence>
<keyword evidence="5 6" id="KW-0472">Membrane</keyword>
<dbReference type="EMBL" id="JAEACU010000008">
    <property type="protein sequence ID" value="KAH7520788.1"/>
    <property type="molecule type" value="Genomic_DNA"/>
</dbReference>
<dbReference type="Proteomes" id="UP000813462">
    <property type="component" value="Unassembled WGS sequence"/>
</dbReference>
<feature type="transmembrane region" description="Helical" evidence="6">
    <location>
        <begin position="184"/>
        <end position="204"/>
    </location>
</feature>
<dbReference type="Pfam" id="PF00892">
    <property type="entry name" value="EamA"/>
    <property type="match status" value="2"/>
</dbReference>
<gene>
    <name evidence="8" type="ORF">FEM48_Zijuj08G0183100</name>
</gene>
<reference evidence="8" key="1">
    <citation type="journal article" date="2021" name="Front. Plant Sci.">
        <title>Chromosome-Scale Genome Assembly for Chinese Sour Jujube and Insights Into Its Genome Evolution and Domestication Signature.</title>
        <authorList>
            <person name="Shen L.-Y."/>
            <person name="Luo H."/>
            <person name="Wang X.-L."/>
            <person name="Wang X.-M."/>
            <person name="Qiu X.-J."/>
            <person name="Liu H."/>
            <person name="Zhou S.-S."/>
            <person name="Jia K.-H."/>
            <person name="Nie S."/>
            <person name="Bao Y.-T."/>
            <person name="Zhang R.-G."/>
            <person name="Yun Q.-Z."/>
            <person name="Chai Y.-H."/>
            <person name="Lu J.-Y."/>
            <person name="Li Y."/>
            <person name="Zhao S.-W."/>
            <person name="Mao J.-F."/>
            <person name="Jia S.-G."/>
            <person name="Mao Y.-M."/>
        </authorList>
    </citation>
    <scope>NUCLEOTIDE SEQUENCE</scope>
    <source>
        <strain evidence="8">AT0</strain>
        <tissue evidence="8">Leaf</tissue>
    </source>
</reference>
<evidence type="ECO:0000256" key="6">
    <source>
        <dbReference type="RuleBase" id="RU363077"/>
    </source>
</evidence>
<dbReference type="InterPro" id="IPR000620">
    <property type="entry name" value="EamA_dom"/>
</dbReference>
<dbReference type="AlphaFoldDB" id="A0A978V0M2"/>
<keyword evidence="4 6" id="KW-1133">Transmembrane helix</keyword>
<evidence type="ECO:0000256" key="5">
    <source>
        <dbReference type="ARBA" id="ARBA00023136"/>
    </source>
</evidence>
<dbReference type="GO" id="GO:0016020">
    <property type="term" value="C:membrane"/>
    <property type="evidence" value="ECO:0007669"/>
    <property type="project" value="UniProtKB-SubCell"/>
</dbReference>
<feature type="transmembrane region" description="Helical" evidence="6">
    <location>
        <begin position="281"/>
        <end position="301"/>
    </location>
</feature>
<dbReference type="InterPro" id="IPR030184">
    <property type="entry name" value="WAT1-related"/>
</dbReference>
<feature type="transmembrane region" description="Helical" evidence="6">
    <location>
        <begin position="134"/>
        <end position="154"/>
    </location>
</feature>
<evidence type="ECO:0000313" key="8">
    <source>
        <dbReference type="EMBL" id="KAH7520788.1"/>
    </source>
</evidence>
<accession>A0A978V0M2</accession>
<dbReference type="SUPFAM" id="SSF103481">
    <property type="entry name" value="Multidrug resistance efflux transporter EmrE"/>
    <property type="match status" value="2"/>
</dbReference>
<feature type="transmembrane region" description="Helical" evidence="6">
    <location>
        <begin position="248"/>
        <end position="269"/>
    </location>
</feature>
<dbReference type="InterPro" id="IPR037185">
    <property type="entry name" value="EmrE-like"/>
</dbReference>
<evidence type="ECO:0000256" key="4">
    <source>
        <dbReference type="ARBA" id="ARBA00022989"/>
    </source>
</evidence>
<feature type="domain" description="EamA" evidence="7">
    <location>
        <begin position="11"/>
        <end position="149"/>
    </location>
</feature>
<evidence type="ECO:0000259" key="7">
    <source>
        <dbReference type="Pfam" id="PF00892"/>
    </source>
</evidence>
<feature type="domain" description="EamA" evidence="7">
    <location>
        <begin position="186"/>
        <end position="324"/>
    </location>
</feature>
<dbReference type="PANTHER" id="PTHR31218">
    <property type="entry name" value="WAT1-RELATED PROTEIN"/>
    <property type="match status" value="1"/>
</dbReference>
<feature type="transmembrane region" description="Helical" evidence="6">
    <location>
        <begin position="12"/>
        <end position="33"/>
    </location>
</feature>
<dbReference type="GO" id="GO:0022857">
    <property type="term" value="F:transmembrane transporter activity"/>
    <property type="evidence" value="ECO:0007669"/>
    <property type="project" value="InterPro"/>
</dbReference>
<feature type="transmembrane region" description="Helical" evidence="6">
    <location>
        <begin position="73"/>
        <end position="96"/>
    </location>
</feature>